<gene>
    <name evidence="2" type="primary">LOC105049634</name>
</gene>
<reference evidence="2" key="1">
    <citation type="submission" date="2025-08" db="UniProtKB">
        <authorList>
            <consortium name="RefSeq"/>
        </authorList>
    </citation>
    <scope>IDENTIFICATION</scope>
</reference>
<evidence type="ECO:0000313" key="1">
    <source>
        <dbReference type="Proteomes" id="UP000504607"/>
    </source>
</evidence>
<sequence>MVERQCYFGNDAIANLNRNPSNARLQWWWPAWMAAALQATTASHSLRQVIQPLQPFVDKECRSGMMDQGRGSFPLYSERALFRENCHYHPDGNKSSFLGIQVFYLIHACLKLKLDTCSSCLIHWTACFQPNILLS</sequence>
<proteinExistence type="predicted"/>
<organism evidence="1 2">
    <name type="scientific">Elaeis guineensis var. tenera</name>
    <name type="common">Oil palm</name>
    <dbReference type="NCBI Taxonomy" id="51953"/>
    <lineage>
        <taxon>Eukaryota</taxon>
        <taxon>Viridiplantae</taxon>
        <taxon>Streptophyta</taxon>
        <taxon>Embryophyta</taxon>
        <taxon>Tracheophyta</taxon>
        <taxon>Spermatophyta</taxon>
        <taxon>Magnoliopsida</taxon>
        <taxon>Liliopsida</taxon>
        <taxon>Arecaceae</taxon>
        <taxon>Arecoideae</taxon>
        <taxon>Cocoseae</taxon>
        <taxon>Elaeidinae</taxon>
        <taxon>Elaeis</taxon>
    </lineage>
</organism>
<accession>A0A8N4IF57</accession>
<dbReference type="Proteomes" id="UP000504607">
    <property type="component" value="Chromosome 8"/>
</dbReference>
<name>A0A8N4IF57_ELAGV</name>
<protein>
    <submittedName>
        <fullName evidence="2">Uncharacterized protein LOC105049634 isoform X6</fullName>
    </submittedName>
</protein>
<evidence type="ECO:0000313" key="2">
    <source>
        <dbReference type="RefSeq" id="XP_029121799.1"/>
    </source>
</evidence>
<dbReference type="AlphaFoldDB" id="A0A8N4IF57"/>
<keyword evidence="1" id="KW-1185">Reference proteome</keyword>
<dbReference type="RefSeq" id="XP_029121799.1">
    <property type="nucleotide sequence ID" value="XM_029265966.1"/>
</dbReference>